<evidence type="ECO:0000256" key="1">
    <source>
        <dbReference type="SAM" id="MobiDB-lite"/>
    </source>
</evidence>
<evidence type="ECO:0000313" key="2">
    <source>
        <dbReference type="EMBL" id="KAK7073981.1"/>
    </source>
</evidence>
<dbReference type="Proteomes" id="UP001381693">
    <property type="component" value="Unassembled WGS sequence"/>
</dbReference>
<feature type="region of interest" description="Disordered" evidence="1">
    <location>
        <begin position="1"/>
        <end position="34"/>
    </location>
</feature>
<protein>
    <submittedName>
        <fullName evidence="2">Uncharacterized protein</fullName>
    </submittedName>
</protein>
<sequence length="379" mass="40750">RFFPCLLPQQDTPGSSAASSPSPRKKRPPYSHIFLSDRKPSAGNLLAATFGIADPDSSTQSLPLIHEKEKEHARLIVDRPEIRDPQAGFEALGGRCESCGPCTESCLKKLGLEHDDGSHSPSSISPKSEKMYSFFEKSLSLVSPSPSRLGDHLTAREKRSQSLATPAAMANVVQFQQMHERHAEEHLVRTVNMATSNAVLSRITARLKAVASTSQQESVEEVDEDALSTDTLIKPGSSEISIVDIDGSVTPVLSDGCRTPQRAIMELECTHSSEEASKSVEIASKNSSRSPFIAACANQSDSSEKFSSVLKNTSLNNDSRTPIDHHPKQDCMSSSGAAAILNKIAPENSEETSPLIHMGGKGFPSSAQESILMLNVSSP</sequence>
<comment type="caution">
    <text evidence="2">The sequence shown here is derived from an EMBL/GenBank/DDBJ whole genome shotgun (WGS) entry which is preliminary data.</text>
</comment>
<feature type="non-terminal residue" evidence="2">
    <location>
        <position position="1"/>
    </location>
</feature>
<evidence type="ECO:0000313" key="3">
    <source>
        <dbReference type="Proteomes" id="UP001381693"/>
    </source>
</evidence>
<reference evidence="2 3" key="1">
    <citation type="submission" date="2023-11" db="EMBL/GenBank/DDBJ databases">
        <title>Halocaridina rubra genome assembly.</title>
        <authorList>
            <person name="Smith C."/>
        </authorList>
    </citation>
    <scope>NUCLEOTIDE SEQUENCE [LARGE SCALE GENOMIC DNA]</scope>
    <source>
        <strain evidence="2">EP-1</strain>
        <tissue evidence="2">Whole</tissue>
    </source>
</reference>
<accession>A0AAN8WX36</accession>
<proteinExistence type="predicted"/>
<organism evidence="2 3">
    <name type="scientific">Halocaridina rubra</name>
    <name type="common">Hawaiian red shrimp</name>
    <dbReference type="NCBI Taxonomy" id="373956"/>
    <lineage>
        <taxon>Eukaryota</taxon>
        <taxon>Metazoa</taxon>
        <taxon>Ecdysozoa</taxon>
        <taxon>Arthropoda</taxon>
        <taxon>Crustacea</taxon>
        <taxon>Multicrustacea</taxon>
        <taxon>Malacostraca</taxon>
        <taxon>Eumalacostraca</taxon>
        <taxon>Eucarida</taxon>
        <taxon>Decapoda</taxon>
        <taxon>Pleocyemata</taxon>
        <taxon>Caridea</taxon>
        <taxon>Atyoidea</taxon>
        <taxon>Atyidae</taxon>
        <taxon>Halocaridina</taxon>
    </lineage>
</organism>
<keyword evidence="3" id="KW-1185">Reference proteome</keyword>
<gene>
    <name evidence="2" type="ORF">SK128_018183</name>
</gene>
<dbReference type="AlphaFoldDB" id="A0AAN8WX36"/>
<name>A0AAN8WX36_HALRR</name>
<dbReference type="EMBL" id="JAXCGZ010011897">
    <property type="protein sequence ID" value="KAK7073981.1"/>
    <property type="molecule type" value="Genomic_DNA"/>
</dbReference>